<evidence type="ECO:0000313" key="1">
    <source>
        <dbReference type="EMBL" id="KAL2554314.1"/>
    </source>
</evidence>
<accession>A0ABD1WX98</accession>
<protein>
    <submittedName>
        <fullName evidence="1">Protein-serine/threonine phosphatase</fullName>
    </submittedName>
</protein>
<sequence length="119" mass="13056">MPKGPRQRSCQILCQVSSSTVLRHEAYLAEASSVQKAFLGMDEMMCGQRGRRELALFGGKMDQPRGIIEGLIQSPKSGQVNGQIDDWFSKEGRTVISSALFHGGLLGKSNYKLVKLLIS</sequence>
<organism evidence="1 2">
    <name type="scientific">Forsythia ovata</name>
    <dbReference type="NCBI Taxonomy" id="205694"/>
    <lineage>
        <taxon>Eukaryota</taxon>
        <taxon>Viridiplantae</taxon>
        <taxon>Streptophyta</taxon>
        <taxon>Embryophyta</taxon>
        <taxon>Tracheophyta</taxon>
        <taxon>Spermatophyta</taxon>
        <taxon>Magnoliopsida</taxon>
        <taxon>eudicotyledons</taxon>
        <taxon>Gunneridae</taxon>
        <taxon>Pentapetalae</taxon>
        <taxon>asterids</taxon>
        <taxon>lamiids</taxon>
        <taxon>Lamiales</taxon>
        <taxon>Oleaceae</taxon>
        <taxon>Forsythieae</taxon>
        <taxon>Forsythia</taxon>
    </lineage>
</organism>
<name>A0ABD1WX98_9LAMI</name>
<comment type="caution">
    <text evidence="1">The sequence shown here is derived from an EMBL/GenBank/DDBJ whole genome shotgun (WGS) entry which is preliminary data.</text>
</comment>
<gene>
    <name evidence="1" type="ORF">Fot_07933</name>
</gene>
<reference evidence="2" key="1">
    <citation type="submission" date="2024-07" db="EMBL/GenBank/DDBJ databases">
        <title>Two chromosome-level genome assemblies of Korean endemic species Abeliophyllum distichum and Forsythia ovata (Oleaceae).</title>
        <authorList>
            <person name="Jang H."/>
        </authorList>
    </citation>
    <scope>NUCLEOTIDE SEQUENCE [LARGE SCALE GENOMIC DNA]</scope>
</reference>
<dbReference type="AlphaFoldDB" id="A0ABD1WX98"/>
<dbReference type="EMBL" id="JBFOLJ010000002">
    <property type="protein sequence ID" value="KAL2554314.1"/>
    <property type="molecule type" value="Genomic_DNA"/>
</dbReference>
<proteinExistence type="predicted"/>
<dbReference type="Proteomes" id="UP001604277">
    <property type="component" value="Unassembled WGS sequence"/>
</dbReference>
<evidence type="ECO:0000313" key="2">
    <source>
        <dbReference type="Proteomes" id="UP001604277"/>
    </source>
</evidence>
<keyword evidence="2" id="KW-1185">Reference proteome</keyword>